<dbReference type="InterPro" id="IPR004307">
    <property type="entry name" value="TspO_MBR"/>
</dbReference>
<organism evidence="7">
    <name type="scientific">Tetraodon nigroviridis</name>
    <name type="common">Spotted green pufferfish</name>
    <name type="synonym">Chelonodon nigroviridis</name>
    <dbReference type="NCBI Taxonomy" id="99883"/>
    <lineage>
        <taxon>Eukaryota</taxon>
        <taxon>Metazoa</taxon>
        <taxon>Chordata</taxon>
        <taxon>Craniata</taxon>
        <taxon>Vertebrata</taxon>
        <taxon>Euteleostomi</taxon>
        <taxon>Actinopterygii</taxon>
        <taxon>Neopterygii</taxon>
        <taxon>Teleostei</taxon>
        <taxon>Neoteleostei</taxon>
        <taxon>Acanthomorphata</taxon>
        <taxon>Eupercaria</taxon>
        <taxon>Tetraodontiformes</taxon>
        <taxon>Tetradontoidea</taxon>
        <taxon>Tetraodontidae</taxon>
        <taxon>Tetraodon</taxon>
    </lineage>
</organism>
<dbReference type="KEGG" id="tng:GSTEN00027428G001"/>
<dbReference type="InterPro" id="IPR038330">
    <property type="entry name" value="TspO/MBR-related_sf"/>
</dbReference>
<dbReference type="Pfam" id="PF03073">
    <property type="entry name" value="TspO_MBR"/>
    <property type="match status" value="1"/>
</dbReference>
<keyword evidence="5 6" id="KW-0472">Membrane</keyword>
<evidence type="ECO:0000256" key="1">
    <source>
        <dbReference type="ARBA" id="ARBA00004141"/>
    </source>
</evidence>
<gene>
    <name evidence="7" type="ORF">GSTENG00027428001</name>
</gene>
<evidence type="ECO:0000256" key="3">
    <source>
        <dbReference type="ARBA" id="ARBA00022692"/>
    </source>
</evidence>
<dbReference type="FunFam" id="1.20.1260.100:FF:000001">
    <property type="entry name" value="translocator protein 2"/>
    <property type="match status" value="1"/>
</dbReference>
<feature type="transmembrane region" description="Helical" evidence="6">
    <location>
        <begin position="161"/>
        <end position="182"/>
    </location>
</feature>
<comment type="caution">
    <text evidence="7">The sequence shown here is derived from an EMBL/GenBank/DDBJ whole genome shotgun (WGS) entry which is preliminary data.</text>
</comment>
<evidence type="ECO:0000256" key="4">
    <source>
        <dbReference type="ARBA" id="ARBA00022989"/>
    </source>
</evidence>
<evidence type="ECO:0000256" key="5">
    <source>
        <dbReference type="ARBA" id="ARBA00023136"/>
    </source>
</evidence>
<dbReference type="Gene3D" id="1.20.1260.100">
    <property type="entry name" value="TspO/MBR protein"/>
    <property type="match status" value="1"/>
</dbReference>
<keyword evidence="3 6" id="KW-0812">Transmembrane</keyword>
<proteinExistence type="inferred from homology"/>
<dbReference type="EMBL" id="CAAE01014979">
    <property type="protein sequence ID" value="CAG06922.1"/>
    <property type="molecule type" value="Genomic_DNA"/>
</dbReference>
<evidence type="ECO:0000256" key="6">
    <source>
        <dbReference type="SAM" id="Phobius"/>
    </source>
</evidence>
<sequence length="278" mass="30651">MSSGFLEISAGSTLTRASHESVLLVALIRQPCPLSQHLSQRPSFPHRLLSQAAVGTEQPGPSGVSAVLQVNIQLPSPSLDHSLHAGTVLQHLYRLELGLVWNSSDICRPCLRALSSQIMWTMLGMTTLPHIGGFLGGLITRSEVKTWYTTIRKPSWRPPNAAFPVVWTCLYTGMGYGSYLVYKELGGLTEDAVVPLGLYGLQLALNWAWTPIFFGAHKLKWALVEIVFLTGTVGATMVSWYPISRTATLLLAPYLSWLCLATALNYCIWRDNPEKKDN</sequence>
<dbReference type="GO" id="GO:0033013">
    <property type="term" value="P:tetrapyrrole metabolic process"/>
    <property type="evidence" value="ECO:0007669"/>
    <property type="project" value="UniProtKB-ARBA"/>
</dbReference>
<protein>
    <submittedName>
        <fullName evidence="7">(spotted green pufferfish) hypothetical protein</fullName>
    </submittedName>
</protein>
<dbReference type="AlphaFoldDB" id="Q4RXG0"/>
<keyword evidence="4 6" id="KW-1133">Transmembrane helix</keyword>
<comment type="similarity">
    <text evidence="2">Belongs to the TspO/BZRP family.</text>
</comment>
<evidence type="ECO:0000313" key="7">
    <source>
        <dbReference type="EMBL" id="CAG06922.1"/>
    </source>
</evidence>
<feature type="transmembrane region" description="Helical" evidence="6">
    <location>
        <begin position="194"/>
        <end position="214"/>
    </location>
</feature>
<accession>Q4RXG0</accession>
<reference evidence="7" key="2">
    <citation type="submission" date="2004-02" db="EMBL/GenBank/DDBJ databases">
        <authorList>
            <consortium name="Genoscope"/>
            <consortium name="Whitehead Institute Centre for Genome Research"/>
        </authorList>
    </citation>
    <scope>NUCLEOTIDE SEQUENCE</scope>
</reference>
<evidence type="ECO:0000256" key="2">
    <source>
        <dbReference type="ARBA" id="ARBA00007524"/>
    </source>
</evidence>
<dbReference type="PANTHER" id="PTHR10057">
    <property type="entry name" value="PERIPHERAL-TYPE BENZODIAZEPINE RECEPTOR"/>
    <property type="match status" value="1"/>
</dbReference>
<dbReference type="PANTHER" id="PTHR10057:SF0">
    <property type="entry name" value="TRANSLOCATOR PROTEIN"/>
    <property type="match status" value="1"/>
</dbReference>
<reference evidence="7" key="1">
    <citation type="journal article" date="2004" name="Nature">
        <title>Genome duplication in the teleost fish Tetraodon nigroviridis reveals the early vertebrate proto-karyotype.</title>
        <authorList>
            <person name="Jaillon O."/>
            <person name="Aury J.-M."/>
            <person name="Brunet F."/>
            <person name="Petit J.-L."/>
            <person name="Stange-Thomann N."/>
            <person name="Mauceli E."/>
            <person name="Bouneau L."/>
            <person name="Fischer C."/>
            <person name="Ozouf-Costaz C."/>
            <person name="Bernot A."/>
            <person name="Nicaud S."/>
            <person name="Jaffe D."/>
            <person name="Fisher S."/>
            <person name="Lutfalla G."/>
            <person name="Dossat C."/>
            <person name="Segurens B."/>
            <person name="Dasilva C."/>
            <person name="Salanoubat M."/>
            <person name="Levy M."/>
            <person name="Boudet N."/>
            <person name="Castellano S."/>
            <person name="Anthouard V."/>
            <person name="Jubin C."/>
            <person name="Castelli V."/>
            <person name="Katinka M."/>
            <person name="Vacherie B."/>
            <person name="Biemont C."/>
            <person name="Skalli Z."/>
            <person name="Cattolico L."/>
            <person name="Poulain J."/>
            <person name="De Berardinis V."/>
            <person name="Cruaud C."/>
            <person name="Duprat S."/>
            <person name="Brottier P."/>
            <person name="Coutanceau J.-P."/>
            <person name="Gouzy J."/>
            <person name="Parra G."/>
            <person name="Lardier G."/>
            <person name="Chapple C."/>
            <person name="McKernan K.J."/>
            <person name="McEwan P."/>
            <person name="Bosak S."/>
            <person name="Kellis M."/>
            <person name="Volff J.-N."/>
            <person name="Guigo R."/>
            <person name="Zody M.C."/>
            <person name="Mesirov J."/>
            <person name="Lindblad-Toh K."/>
            <person name="Birren B."/>
            <person name="Nusbaum C."/>
            <person name="Kahn D."/>
            <person name="Robinson-Rechavi M."/>
            <person name="Laudet V."/>
            <person name="Schachter V."/>
            <person name="Quetier F."/>
            <person name="Saurin W."/>
            <person name="Scarpelli C."/>
            <person name="Wincker P."/>
            <person name="Lander E.S."/>
            <person name="Weissenbach J."/>
            <person name="Roest Crollius H."/>
        </authorList>
    </citation>
    <scope>NUCLEOTIDE SEQUENCE [LARGE SCALE GENOMIC DNA]</scope>
</reference>
<dbReference type="CDD" id="cd15904">
    <property type="entry name" value="TSPO_MBR"/>
    <property type="match status" value="1"/>
</dbReference>
<name>Q4RXG0_TETNG</name>
<dbReference type="OrthoDB" id="8841220at2759"/>
<dbReference type="GO" id="GO:0005741">
    <property type="term" value="C:mitochondrial outer membrane"/>
    <property type="evidence" value="ECO:0007669"/>
    <property type="project" value="TreeGrafter"/>
</dbReference>
<comment type="subcellular location">
    <subcellularLocation>
        <location evidence="1">Membrane</location>
        <topology evidence="1">Multi-pass membrane protein</topology>
    </subcellularLocation>
</comment>
<feature type="transmembrane region" description="Helical" evidence="6">
    <location>
        <begin position="118"/>
        <end position="140"/>
    </location>
</feature>
<feature type="transmembrane region" description="Helical" evidence="6">
    <location>
        <begin position="221"/>
        <end position="243"/>
    </location>
</feature>
<feature type="transmembrane region" description="Helical" evidence="6">
    <location>
        <begin position="249"/>
        <end position="269"/>
    </location>
</feature>